<dbReference type="EMBL" id="JAPWIJ010000010">
    <property type="protein sequence ID" value="MCZ4521109.1"/>
    <property type="molecule type" value="Genomic_DNA"/>
</dbReference>
<dbReference type="Gene3D" id="3.40.50.720">
    <property type="entry name" value="NAD(P)-binding Rossmann-like Domain"/>
    <property type="match status" value="1"/>
</dbReference>
<dbReference type="SUPFAM" id="SSF51735">
    <property type="entry name" value="NAD(P)-binding Rossmann-fold domains"/>
    <property type="match status" value="1"/>
</dbReference>
<dbReference type="PANTHER" id="PTHR22604">
    <property type="entry name" value="OXIDOREDUCTASES"/>
    <property type="match status" value="1"/>
</dbReference>
<dbReference type="PANTHER" id="PTHR22604:SF105">
    <property type="entry name" value="TRANS-1,2-DIHYDROBENZENE-1,2-DIOL DEHYDROGENASE"/>
    <property type="match status" value="1"/>
</dbReference>
<dbReference type="InterPro" id="IPR055170">
    <property type="entry name" value="GFO_IDH_MocA-like_dom"/>
</dbReference>
<dbReference type="RefSeq" id="WP_269607536.1">
    <property type="nucleotide sequence ID" value="NZ_JAPWIJ010000010.1"/>
</dbReference>
<feature type="domain" description="GFO/IDH/MocA-like oxidoreductase" evidence="4">
    <location>
        <begin position="133"/>
        <end position="249"/>
    </location>
</feature>
<keyword evidence="6" id="KW-1185">Reference proteome</keyword>
<dbReference type="Proteomes" id="UP001081071">
    <property type="component" value="Unassembled WGS sequence"/>
</dbReference>
<keyword evidence="2" id="KW-0560">Oxidoreductase</keyword>
<evidence type="ECO:0000256" key="1">
    <source>
        <dbReference type="ARBA" id="ARBA00010928"/>
    </source>
</evidence>
<comment type="caution">
    <text evidence="5">The sequence shown here is derived from an EMBL/GenBank/DDBJ whole genome shotgun (WGS) entry which is preliminary data.</text>
</comment>
<evidence type="ECO:0000313" key="6">
    <source>
        <dbReference type="Proteomes" id="UP001081071"/>
    </source>
</evidence>
<dbReference type="SUPFAM" id="SSF55347">
    <property type="entry name" value="Glyceraldehyde-3-phosphate dehydrogenase-like, C-terminal domain"/>
    <property type="match status" value="1"/>
</dbReference>
<proteinExistence type="inferred from homology"/>
<evidence type="ECO:0000259" key="4">
    <source>
        <dbReference type="Pfam" id="PF22725"/>
    </source>
</evidence>
<evidence type="ECO:0000259" key="3">
    <source>
        <dbReference type="Pfam" id="PF01408"/>
    </source>
</evidence>
<evidence type="ECO:0000256" key="2">
    <source>
        <dbReference type="ARBA" id="ARBA00023002"/>
    </source>
</evidence>
<dbReference type="InterPro" id="IPR050984">
    <property type="entry name" value="Gfo/Idh/MocA_domain"/>
</dbReference>
<name>A0ABT4MJD7_9NOCA</name>
<evidence type="ECO:0000313" key="5">
    <source>
        <dbReference type="EMBL" id="MCZ4521109.1"/>
    </source>
</evidence>
<comment type="similarity">
    <text evidence="1">Belongs to the Gfo/Idh/MocA family.</text>
</comment>
<dbReference type="Pfam" id="PF22725">
    <property type="entry name" value="GFO_IDH_MocA_C3"/>
    <property type="match status" value="1"/>
</dbReference>
<dbReference type="InterPro" id="IPR000683">
    <property type="entry name" value="Gfo/Idh/MocA-like_OxRdtase_N"/>
</dbReference>
<protein>
    <submittedName>
        <fullName evidence="5">Gfo/Idh/MocA family oxidoreductase</fullName>
    </submittedName>
</protein>
<gene>
    <name evidence="5" type="ORF">O4220_21570</name>
</gene>
<accession>A0ABT4MJD7</accession>
<feature type="domain" description="Gfo/Idh/MocA-like oxidoreductase N-terminal" evidence="3">
    <location>
        <begin position="4"/>
        <end position="123"/>
    </location>
</feature>
<reference evidence="5" key="1">
    <citation type="submission" date="2022-12" db="EMBL/GenBank/DDBJ databases">
        <authorList>
            <person name="Krivoruchko A.V."/>
            <person name="Elkin A."/>
        </authorList>
    </citation>
    <scope>NUCLEOTIDE SEQUENCE</scope>
    <source>
        <strain evidence="5">IEGM 1391</strain>
    </source>
</reference>
<dbReference type="Pfam" id="PF01408">
    <property type="entry name" value="GFO_IDH_MocA"/>
    <property type="match status" value="1"/>
</dbReference>
<dbReference type="Gene3D" id="3.30.360.10">
    <property type="entry name" value="Dihydrodipicolinate Reductase, domain 2"/>
    <property type="match status" value="1"/>
</dbReference>
<dbReference type="InterPro" id="IPR036291">
    <property type="entry name" value="NAD(P)-bd_dom_sf"/>
</dbReference>
<organism evidence="5 6">
    <name type="scientific">Rhodococcus ruber</name>
    <dbReference type="NCBI Taxonomy" id="1830"/>
    <lineage>
        <taxon>Bacteria</taxon>
        <taxon>Bacillati</taxon>
        <taxon>Actinomycetota</taxon>
        <taxon>Actinomycetes</taxon>
        <taxon>Mycobacteriales</taxon>
        <taxon>Nocardiaceae</taxon>
        <taxon>Rhodococcus</taxon>
    </lineage>
</organism>
<sequence length="330" mass="35779">MSALRIGILGASRIAEQALVEPARILGHRLVACAARDRTRAESFAEKHGVERVLDSYQDVLDDPEVDVVYNPLANALHAPWNLASIRAGKPVLTEKPSASTASEADRVRLAASRAGVPVMEGFHYLFHPVTERLQQLASDGTLGDLLSIETITHMPAPAEDDPRWHLELAGGALMDLGCYGLHAQRLFGSMAGGRPVVTAARLTPHPSGVDSAFDVDLAFPGGVTGRVTGSMTAPEYDFRIKITGTRGEALAHNFIKPNEDDRVTTIVNGDRRTENLGRRSSYTYQLEAFADHILHGASIPSDAEDAVRNMEMIDRVVDVASRSDVTRTR</sequence>